<evidence type="ECO:0000256" key="1">
    <source>
        <dbReference type="SAM" id="MobiDB-lite"/>
    </source>
</evidence>
<evidence type="ECO:0000313" key="3">
    <source>
        <dbReference type="Proteomes" id="UP000298493"/>
    </source>
</evidence>
<name>A0A4Z1P7R0_9PEZI</name>
<organism evidence="2 3">
    <name type="scientific">Venturia nashicola</name>
    <dbReference type="NCBI Taxonomy" id="86259"/>
    <lineage>
        <taxon>Eukaryota</taxon>
        <taxon>Fungi</taxon>
        <taxon>Dikarya</taxon>
        <taxon>Ascomycota</taxon>
        <taxon>Pezizomycotina</taxon>
        <taxon>Dothideomycetes</taxon>
        <taxon>Pleosporomycetidae</taxon>
        <taxon>Venturiales</taxon>
        <taxon>Venturiaceae</taxon>
        <taxon>Venturia</taxon>
    </lineage>
</organism>
<sequence>MKNSIDPRAPSPSPTKPPQSKKRKRSLSVDNHGVATPPKSPRFTPIVPGQGLKNTEHSLIPTPPSSIQASPEPSVSPEVITTILAFIRDLKDGKTPSQYETSFSIPADEFESFELALEKDKALSRYCKKKLRYEWDSINRVFTILEPDTETEKTRSRITQSLQERLRELADSEYTLGGLDSWEGKRAKELADLVRPLRLRKLDIGQSRMSPDLCFTFGIPESLLALAQRRVEPLVVFEVRCVESLIGKDDMERRARIYLDVSGQKCSFRHRVKTVVLVHHTHERREAQLMVTRLGQEAGKGITTTNFVNWTHRDSSENILLSLSDFLPQDAIELGFMQDTTGRRACDGIKIGIEIS</sequence>
<dbReference type="AlphaFoldDB" id="A0A4Z1P7R0"/>
<proteinExistence type="predicted"/>
<accession>A0A4Z1P7R0</accession>
<keyword evidence="3" id="KW-1185">Reference proteome</keyword>
<comment type="caution">
    <text evidence="2">The sequence shown here is derived from an EMBL/GenBank/DDBJ whole genome shotgun (WGS) entry which is preliminary data.</text>
</comment>
<dbReference type="EMBL" id="SNSC02000015">
    <property type="protein sequence ID" value="TID18063.1"/>
    <property type="molecule type" value="Genomic_DNA"/>
</dbReference>
<evidence type="ECO:0000313" key="2">
    <source>
        <dbReference type="EMBL" id="TID18063.1"/>
    </source>
</evidence>
<protein>
    <submittedName>
        <fullName evidence="2">Uncharacterized protein</fullName>
    </submittedName>
</protein>
<dbReference type="Proteomes" id="UP000298493">
    <property type="component" value="Unassembled WGS sequence"/>
</dbReference>
<gene>
    <name evidence="2" type="ORF">E6O75_ATG10708</name>
</gene>
<feature type="region of interest" description="Disordered" evidence="1">
    <location>
        <begin position="1"/>
        <end position="74"/>
    </location>
</feature>
<dbReference type="OrthoDB" id="3937306at2759"/>
<reference evidence="2 3" key="1">
    <citation type="submission" date="2019-04" db="EMBL/GenBank/DDBJ databases">
        <title>High contiguity whole genome sequence and gene annotation resource for two Venturia nashicola isolates.</title>
        <authorList>
            <person name="Prokchorchik M."/>
            <person name="Won K."/>
            <person name="Lee Y."/>
            <person name="Choi E.D."/>
            <person name="Segonzac C."/>
            <person name="Sohn K.H."/>
        </authorList>
    </citation>
    <scope>NUCLEOTIDE SEQUENCE [LARGE SCALE GENOMIC DNA]</scope>
    <source>
        <strain evidence="2 3">PRI2</strain>
    </source>
</reference>